<evidence type="ECO:0000313" key="1">
    <source>
        <dbReference type="EMBL" id="KKN61144.1"/>
    </source>
</evidence>
<name>A0A0F9S226_9ZZZZ</name>
<dbReference type="AlphaFoldDB" id="A0A0F9S226"/>
<organism evidence="1">
    <name type="scientific">marine sediment metagenome</name>
    <dbReference type="NCBI Taxonomy" id="412755"/>
    <lineage>
        <taxon>unclassified sequences</taxon>
        <taxon>metagenomes</taxon>
        <taxon>ecological metagenomes</taxon>
    </lineage>
</organism>
<comment type="caution">
    <text evidence="1">The sequence shown here is derived from an EMBL/GenBank/DDBJ whole genome shotgun (WGS) entry which is preliminary data.</text>
</comment>
<reference evidence="1" key="1">
    <citation type="journal article" date="2015" name="Nature">
        <title>Complex archaea that bridge the gap between prokaryotes and eukaryotes.</title>
        <authorList>
            <person name="Spang A."/>
            <person name="Saw J.H."/>
            <person name="Jorgensen S.L."/>
            <person name="Zaremba-Niedzwiedzka K."/>
            <person name="Martijn J."/>
            <person name="Lind A.E."/>
            <person name="van Eijk R."/>
            <person name="Schleper C."/>
            <person name="Guy L."/>
            <person name="Ettema T.J."/>
        </authorList>
    </citation>
    <scope>NUCLEOTIDE SEQUENCE</scope>
</reference>
<proteinExistence type="predicted"/>
<accession>A0A0F9S226</accession>
<dbReference type="EMBL" id="LAZR01000669">
    <property type="protein sequence ID" value="KKN61144.1"/>
    <property type="molecule type" value="Genomic_DNA"/>
</dbReference>
<sequence length="355" mass="40375">MDSITVEKTYEPRFSSFGTSFIGPTLSFFAANLVSYTSEETTLFFLAREGYWLDKAYKSYIDGRGGKRGSHYLLASRAFMFKVLLNDSRSYSYSLKSDFTGSFFDFMRTRFLLSNTEIQTIFSDDITQGLVSLPKDKEKIVGILINHKNGIDAAINPTKEAYLAYLDSLGVTSQSTLHLVDLGYSGTIQSLLTILLNKNTFGHYLIASKSGEHTVANKTAVMKGYLKEDMKIGDGYLPLDRSMFLESLLTAPFGQFRGIKFNTFDQTKFDFYYGRKVTSQRYFYELEQMMYGALKYCFHTGKHQIKFTNDELEMLLNNYLSKRNMIPSITKHIFDIDDDVTGNGTVNALEFFGLA</sequence>
<gene>
    <name evidence="1" type="ORF">LCGC14_0524880</name>
</gene>
<protein>
    <submittedName>
        <fullName evidence="1">Uncharacterized protein</fullName>
    </submittedName>
</protein>